<evidence type="ECO:0000313" key="9">
    <source>
        <dbReference type="EMBL" id="QDH17678.1"/>
    </source>
</evidence>
<proteinExistence type="predicted"/>
<keyword evidence="10" id="KW-1185">Reference proteome</keyword>
<keyword evidence="7" id="KW-0812">Transmembrane</keyword>
<keyword evidence="4" id="KW-0443">Lipid metabolism</keyword>
<feature type="region of interest" description="Disordered" evidence="6">
    <location>
        <begin position="1"/>
        <end position="25"/>
    </location>
</feature>
<keyword evidence="7" id="KW-0472">Membrane</keyword>
<accession>A0A4Y6ULY0</accession>
<reference evidence="9 10" key="1">
    <citation type="submission" date="2019-03" db="EMBL/GenBank/DDBJ databases">
        <title>The complete genome sequence of Swingsia samuiensis NBRC107927(T).</title>
        <authorList>
            <person name="Chua K.-O."/>
            <person name="Chan K.-G."/>
            <person name="See-Too W.-S."/>
        </authorList>
    </citation>
    <scope>NUCLEOTIDE SEQUENCE [LARGE SCALE GENOMIC DNA]</scope>
    <source>
        <strain evidence="9 10">AH83</strain>
    </source>
</reference>
<protein>
    <submittedName>
        <fullName evidence="9">1-acyl-sn-glycerol-3-phosphate acyltransferase</fullName>
    </submittedName>
</protein>
<keyword evidence="5 9" id="KW-0012">Acyltransferase</keyword>
<feature type="domain" description="Phospholipid/glycerol acyltransferase" evidence="8">
    <location>
        <begin position="114"/>
        <end position="236"/>
    </location>
</feature>
<name>A0A4Y6ULY0_9PROT</name>
<dbReference type="EMBL" id="CP038141">
    <property type="protein sequence ID" value="QDH17678.1"/>
    <property type="molecule type" value="Genomic_DNA"/>
</dbReference>
<dbReference type="RefSeq" id="WP_141461861.1">
    <property type="nucleotide sequence ID" value="NZ_CP038141.1"/>
</dbReference>
<dbReference type="PANTHER" id="PTHR10434:SF64">
    <property type="entry name" value="1-ACYL-SN-GLYCEROL-3-PHOSPHATE ACYLTRANSFERASE-RELATED"/>
    <property type="match status" value="1"/>
</dbReference>
<evidence type="ECO:0000256" key="3">
    <source>
        <dbReference type="ARBA" id="ARBA00022679"/>
    </source>
</evidence>
<evidence type="ECO:0000256" key="5">
    <source>
        <dbReference type="ARBA" id="ARBA00023315"/>
    </source>
</evidence>
<evidence type="ECO:0000313" key="10">
    <source>
        <dbReference type="Proteomes" id="UP000316313"/>
    </source>
</evidence>
<feature type="transmembrane region" description="Helical" evidence="7">
    <location>
        <begin position="43"/>
        <end position="65"/>
    </location>
</feature>
<dbReference type="GO" id="GO:0006654">
    <property type="term" value="P:phosphatidic acid biosynthetic process"/>
    <property type="evidence" value="ECO:0007669"/>
    <property type="project" value="TreeGrafter"/>
</dbReference>
<evidence type="ECO:0000256" key="6">
    <source>
        <dbReference type="SAM" id="MobiDB-lite"/>
    </source>
</evidence>
<feature type="compositionally biased region" description="Polar residues" evidence="6">
    <location>
        <begin position="1"/>
        <end position="17"/>
    </location>
</feature>
<dbReference type="InterPro" id="IPR002123">
    <property type="entry name" value="Plipid/glycerol_acylTrfase"/>
</dbReference>
<evidence type="ECO:0000256" key="2">
    <source>
        <dbReference type="ARBA" id="ARBA00022516"/>
    </source>
</evidence>
<dbReference type="CDD" id="cd07989">
    <property type="entry name" value="LPLAT_AGPAT-like"/>
    <property type="match status" value="1"/>
</dbReference>
<dbReference type="Proteomes" id="UP000316313">
    <property type="component" value="Chromosome"/>
</dbReference>
<evidence type="ECO:0000256" key="7">
    <source>
        <dbReference type="SAM" id="Phobius"/>
    </source>
</evidence>
<dbReference type="KEGG" id="ssam:E3D00_08960"/>
<dbReference type="GO" id="GO:0003841">
    <property type="term" value="F:1-acylglycerol-3-phosphate O-acyltransferase activity"/>
    <property type="evidence" value="ECO:0007669"/>
    <property type="project" value="TreeGrafter"/>
</dbReference>
<dbReference type="OrthoDB" id="9806880at2"/>
<sequence>MSYRTPSQAPNRRNQSRPALDGDAFAPPTKENQISSVFSKSFFLVRLGVIVFWTLGSSIFQYILIQLPGTGKVKFPRVFWSVVSRIFGLRIRVIGKPAGKMLSPQNVKEGQRPVIYVSNHTSWLDILSIGSVLEAVFISKGEVGTWPMIGMVARLGRTIFVSRNRRSTGRELHSMTDRLWSGDNIILFPEGTTSDGAQVLPFMSSFFAIAKPSKREQDNTPKPPPVLIQPVSLVYDELEGLPVGRNQRKLFAWYGDMGFAPHLWALGQWRSMRATLILHPPLNPDDFLSRKELSQATFDAVSQGSIDLRRGLPQQDLTLKAE</sequence>
<keyword evidence="2" id="KW-0444">Lipid biosynthesis</keyword>
<dbReference type="SUPFAM" id="SSF69593">
    <property type="entry name" value="Glycerol-3-phosphate (1)-acyltransferase"/>
    <property type="match status" value="1"/>
</dbReference>
<dbReference type="PANTHER" id="PTHR10434">
    <property type="entry name" value="1-ACYL-SN-GLYCEROL-3-PHOSPHATE ACYLTRANSFERASE"/>
    <property type="match status" value="1"/>
</dbReference>
<evidence type="ECO:0000259" key="8">
    <source>
        <dbReference type="SMART" id="SM00563"/>
    </source>
</evidence>
<keyword evidence="7" id="KW-1133">Transmembrane helix</keyword>
<dbReference type="Pfam" id="PF01553">
    <property type="entry name" value="Acyltransferase"/>
    <property type="match status" value="1"/>
</dbReference>
<keyword evidence="3 9" id="KW-0808">Transferase</keyword>
<comment type="pathway">
    <text evidence="1">Lipid metabolism.</text>
</comment>
<evidence type="ECO:0000256" key="4">
    <source>
        <dbReference type="ARBA" id="ARBA00023098"/>
    </source>
</evidence>
<gene>
    <name evidence="9" type="ORF">E3D00_08960</name>
</gene>
<organism evidence="9 10">
    <name type="scientific">Swingsia samuiensis</name>
    <dbReference type="NCBI Taxonomy" id="1293412"/>
    <lineage>
        <taxon>Bacteria</taxon>
        <taxon>Pseudomonadati</taxon>
        <taxon>Pseudomonadota</taxon>
        <taxon>Alphaproteobacteria</taxon>
        <taxon>Acetobacterales</taxon>
        <taxon>Acetobacteraceae</taxon>
        <taxon>Swingsia</taxon>
    </lineage>
</organism>
<dbReference type="SMART" id="SM00563">
    <property type="entry name" value="PlsC"/>
    <property type="match status" value="1"/>
</dbReference>
<evidence type="ECO:0000256" key="1">
    <source>
        <dbReference type="ARBA" id="ARBA00005189"/>
    </source>
</evidence>
<dbReference type="AlphaFoldDB" id="A0A4Y6ULY0"/>